<feature type="compositionally biased region" description="Gly residues" evidence="1">
    <location>
        <begin position="205"/>
        <end position="214"/>
    </location>
</feature>
<dbReference type="InterPro" id="IPR038332">
    <property type="entry name" value="PPE_sf"/>
</dbReference>
<feature type="compositionally biased region" description="Low complexity" evidence="1">
    <location>
        <begin position="241"/>
        <end position="251"/>
    </location>
</feature>
<organism evidence="2 3">
    <name type="scientific">Pseudonocardia nematodicida</name>
    <dbReference type="NCBI Taxonomy" id="1206997"/>
    <lineage>
        <taxon>Bacteria</taxon>
        <taxon>Bacillati</taxon>
        <taxon>Actinomycetota</taxon>
        <taxon>Actinomycetes</taxon>
        <taxon>Pseudonocardiales</taxon>
        <taxon>Pseudonocardiaceae</taxon>
        <taxon>Pseudonocardia</taxon>
    </lineage>
</organism>
<accession>A0ABV1KCK7</accession>
<feature type="compositionally biased region" description="Gly residues" evidence="1">
    <location>
        <begin position="411"/>
        <end position="436"/>
    </location>
</feature>
<proteinExistence type="predicted"/>
<dbReference type="Gene3D" id="1.20.1260.20">
    <property type="entry name" value="PPE superfamily"/>
    <property type="match status" value="1"/>
</dbReference>
<keyword evidence="3" id="KW-1185">Reference proteome</keyword>
<evidence type="ECO:0008006" key="4">
    <source>
        <dbReference type="Google" id="ProtNLM"/>
    </source>
</evidence>
<dbReference type="Proteomes" id="UP001494902">
    <property type="component" value="Unassembled WGS sequence"/>
</dbReference>
<dbReference type="EMBL" id="JBEDNQ010000006">
    <property type="protein sequence ID" value="MEQ3552205.1"/>
    <property type="molecule type" value="Genomic_DNA"/>
</dbReference>
<evidence type="ECO:0000313" key="3">
    <source>
        <dbReference type="Proteomes" id="UP001494902"/>
    </source>
</evidence>
<feature type="compositionally biased region" description="Low complexity" evidence="1">
    <location>
        <begin position="332"/>
        <end position="343"/>
    </location>
</feature>
<gene>
    <name evidence="2" type="ORF">WIS52_17160</name>
</gene>
<comment type="caution">
    <text evidence="2">The sequence shown here is derived from an EMBL/GenBank/DDBJ whole genome shotgun (WGS) entry which is preliminary data.</text>
</comment>
<feature type="compositionally biased region" description="Gly residues" evidence="1">
    <location>
        <begin position="285"/>
        <end position="294"/>
    </location>
</feature>
<evidence type="ECO:0000256" key="1">
    <source>
        <dbReference type="SAM" id="MobiDB-lite"/>
    </source>
</evidence>
<feature type="region of interest" description="Disordered" evidence="1">
    <location>
        <begin position="205"/>
        <end position="488"/>
    </location>
</feature>
<dbReference type="RefSeq" id="WP_349299266.1">
    <property type="nucleotide sequence ID" value="NZ_JBEDNQ010000006.1"/>
</dbReference>
<name>A0ABV1KCK7_9PSEU</name>
<protein>
    <recommendedName>
        <fullName evidence="4">PPE family protein</fullName>
    </recommendedName>
</protein>
<feature type="compositionally biased region" description="Gly residues" evidence="1">
    <location>
        <begin position="479"/>
        <end position="488"/>
    </location>
</feature>
<reference evidence="2 3" key="1">
    <citation type="submission" date="2024-03" db="EMBL/GenBank/DDBJ databases">
        <title>Draft genome sequence of Pseudonocardia nematodicida JCM 31783.</title>
        <authorList>
            <person name="Butdee W."/>
            <person name="Duangmal K."/>
        </authorList>
    </citation>
    <scope>NUCLEOTIDE SEQUENCE [LARGE SCALE GENOMIC DNA]</scope>
    <source>
        <strain evidence="2 3">JCM 31783</strain>
    </source>
</reference>
<sequence length="537" mass="53619">MFGLRCHNFEAYDIATKFAWVKDQPGMTAVTPVADGLNILTTSLDNARTTTDSSITQLGISWHGPASDAAKESLVDTSAGVADTASVAQNGAAQLLDYGRSFEKMRQQIGFDDPADYTWYQRWGDNISEAAHALFGNGADHVTIAERNQVNDEIANRALHQHWLETSDVHERFTDAAAAPRTGAVTTPGSGGDIGVGGIAGSGVAGSGGSGGTGWTRPAPDTVASANLPTPTGAPGPAFPGPYAAGPPAVADLGGQSGVGATGTSPPHTDVRPGGASSNASVGPGATGAPGGTGALPVPPGSGTTPLSGRGRPFGNDVLRPVQDQVRPQDLGPRTPYRGPTVTGPGGGPAISGPGSTATIGSDRTIPGAGSHGATRFPDPARAREEQARGFADRARERSLVPPSPGTASGVRGGAGGRWPGHPVGLGSGPEVGSGAGTAEHYAARGGGAGGSWAGEPRAPGTRGGVVEPTTGRIAEPGSGRGAAGGQGAYGPMMGAGAAGANNSQDHRNRYIIATDEVFDVEITATDAVLTPEEPSR</sequence>
<evidence type="ECO:0000313" key="2">
    <source>
        <dbReference type="EMBL" id="MEQ3552205.1"/>
    </source>
</evidence>
<feature type="compositionally biased region" description="Basic and acidic residues" evidence="1">
    <location>
        <begin position="379"/>
        <end position="399"/>
    </location>
</feature>